<comment type="caution">
    <text evidence="2">The sequence shown here is derived from an EMBL/GenBank/DDBJ whole genome shotgun (WGS) entry which is preliminary data.</text>
</comment>
<dbReference type="GeneID" id="68111743"/>
<dbReference type="EMBL" id="VFQX01000037">
    <property type="protein sequence ID" value="KAF0976626.1"/>
    <property type="molecule type" value="Genomic_DNA"/>
</dbReference>
<dbReference type="VEuPathDB" id="AmoebaDB:NF0130220"/>
<evidence type="ECO:0000256" key="1">
    <source>
        <dbReference type="SAM" id="Phobius"/>
    </source>
</evidence>
<keyword evidence="1" id="KW-0812">Transmembrane</keyword>
<keyword evidence="1" id="KW-1133">Transmembrane helix</keyword>
<name>A0A6A5BNS6_NAEFO</name>
<feature type="transmembrane region" description="Helical" evidence="1">
    <location>
        <begin position="373"/>
        <end position="399"/>
    </location>
</feature>
<accession>A0A6A5BNS6</accession>
<sequence>MSFLFAKEEDFNALLRSYFAKIVLHKEKLVAALNRKTEIEAVVSAIILDLDELNMKNIHTRFVSKMIQEFREKTIETGESELRSNLAAIQSQKIQLDNDATSLLNRWFLDHLCHPFPTSSEKEYLSYATVFSSVVCAQTVRTGFVVLENNIGHVYADYHNPSAAPMVIDVSVLMLSTRKFFARHELVDSFQTKRLNFYFSLSSHNLSDFEVEFIANGESTLVQQNDFENIPCTYDFKTDNCENVVCEDDTHQSKGICIPNCLRMDGQRLLFNKYTRKCEAQASCNAAELYDEESNRCIANLSFEDESLSTSFQMECIHGKSTNGICLCAEGWISQFEEQPLFSSSSIQLCSMKDSQHSFNTREESEEQDYSELVLSVCVICVVASMVCPLLVILVGALCSSVKMSLYQNNNATKQKMAHKKTKAY</sequence>
<keyword evidence="1" id="KW-0472">Membrane</keyword>
<organism evidence="2 3">
    <name type="scientific">Naegleria fowleri</name>
    <name type="common">Brain eating amoeba</name>
    <dbReference type="NCBI Taxonomy" id="5763"/>
    <lineage>
        <taxon>Eukaryota</taxon>
        <taxon>Discoba</taxon>
        <taxon>Heterolobosea</taxon>
        <taxon>Tetramitia</taxon>
        <taxon>Eutetramitia</taxon>
        <taxon>Vahlkampfiidae</taxon>
        <taxon>Naegleria</taxon>
    </lineage>
</organism>
<dbReference type="RefSeq" id="XP_044561339.1">
    <property type="nucleotide sequence ID" value="XM_044707949.1"/>
</dbReference>
<dbReference type="AlphaFoldDB" id="A0A6A5BNS6"/>
<dbReference type="Proteomes" id="UP000444721">
    <property type="component" value="Unassembled WGS sequence"/>
</dbReference>
<dbReference type="Gene3D" id="1.10.10.60">
    <property type="entry name" value="Homeodomain-like"/>
    <property type="match status" value="1"/>
</dbReference>
<evidence type="ECO:0000313" key="2">
    <source>
        <dbReference type="EMBL" id="KAF0976626.1"/>
    </source>
</evidence>
<keyword evidence="3" id="KW-1185">Reference proteome</keyword>
<dbReference type="VEuPathDB" id="AmoebaDB:FDP41_004525"/>
<reference evidence="2 3" key="1">
    <citation type="journal article" date="2019" name="Sci. Rep.">
        <title>Nanopore sequencing improves the draft genome of the human pathogenic amoeba Naegleria fowleri.</title>
        <authorList>
            <person name="Liechti N."/>
            <person name="Schurch N."/>
            <person name="Bruggmann R."/>
            <person name="Wittwer M."/>
        </authorList>
    </citation>
    <scope>NUCLEOTIDE SEQUENCE [LARGE SCALE GENOMIC DNA]</scope>
    <source>
        <strain evidence="2 3">ATCC 30894</strain>
    </source>
</reference>
<evidence type="ECO:0000313" key="3">
    <source>
        <dbReference type="Proteomes" id="UP000444721"/>
    </source>
</evidence>
<protein>
    <submittedName>
        <fullName evidence="2">Uncharacterized protein</fullName>
    </submittedName>
</protein>
<gene>
    <name evidence="2" type="ORF">FDP41_004525</name>
</gene>
<proteinExistence type="predicted"/>
<dbReference type="VEuPathDB" id="AmoebaDB:NfTy_082930"/>